<dbReference type="PROSITE" id="PS51740">
    <property type="entry name" value="SPOVT_ABRB"/>
    <property type="match status" value="2"/>
</dbReference>
<comment type="caution">
    <text evidence="9">The sequence shown here is derived from an EMBL/GenBank/DDBJ whole genome shotgun (WGS) entry which is preliminary data.</text>
</comment>
<evidence type="ECO:0000256" key="7">
    <source>
        <dbReference type="HAMAP-Rule" id="MF_01008"/>
    </source>
</evidence>
<dbReference type="SUPFAM" id="SSF89447">
    <property type="entry name" value="AbrB/MazE/MraZ-like"/>
    <property type="match status" value="1"/>
</dbReference>
<keyword evidence="5 7" id="KW-0238">DNA-binding</keyword>
<evidence type="ECO:0000313" key="9">
    <source>
        <dbReference type="EMBL" id="HGW91015.1"/>
    </source>
</evidence>
<feature type="domain" description="SpoVT-AbrB" evidence="8">
    <location>
        <begin position="11"/>
        <end position="57"/>
    </location>
</feature>
<dbReference type="GO" id="GO:0003700">
    <property type="term" value="F:DNA-binding transcription factor activity"/>
    <property type="evidence" value="ECO:0007669"/>
    <property type="project" value="UniProtKB-UniRule"/>
</dbReference>
<dbReference type="AlphaFoldDB" id="A0A7C4U7C7"/>
<dbReference type="InterPro" id="IPR003444">
    <property type="entry name" value="MraZ"/>
</dbReference>
<protein>
    <recommendedName>
        <fullName evidence="1 7">Transcriptional regulator MraZ</fullName>
    </recommendedName>
</protein>
<comment type="subunit">
    <text evidence="7">Forms oligomers.</text>
</comment>
<evidence type="ECO:0000256" key="3">
    <source>
        <dbReference type="ARBA" id="ARBA00022737"/>
    </source>
</evidence>
<keyword evidence="3" id="KW-0677">Repeat</keyword>
<dbReference type="HAMAP" id="MF_01008">
    <property type="entry name" value="MraZ"/>
    <property type="match status" value="1"/>
</dbReference>
<sequence length="148" mass="17249">MEESVEEIFGHSRNTLDNKGRVFVPVEFRKALLPEDNMSYVLTRGPESCILMFPYSVWAELIKDLRNRSYKDKSVRDHLRALSITSKTVTLDPQGRIIIPKELLEYAGIEKDVLFIGFFDKIEIWNPSFFEKYSKENIPKSGFDILKL</sequence>
<evidence type="ECO:0000256" key="2">
    <source>
        <dbReference type="ARBA" id="ARBA00022490"/>
    </source>
</evidence>
<dbReference type="Pfam" id="PF02381">
    <property type="entry name" value="MraZ"/>
    <property type="match status" value="2"/>
</dbReference>
<accession>A0A7C4U7C7</accession>
<dbReference type="PANTHER" id="PTHR34701">
    <property type="entry name" value="TRANSCRIPTIONAL REGULATOR MRAZ"/>
    <property type="match status" value="1"/>
</dbReference>
<comment type="similarity">
    <text evidence="7">Belongs to the MraZ family.</text>
</comment>
<keyword evidence="2 7" id="KW-0963">Cytoplasm</keyword>
<organism evidence="9">
    <name type="scientific">candidate division WOR-3 bacterium</name>
    <dbReference type="NCBI Taxonomy" id="2052148"/>
    <lineage>
        <taxon>Bacteria</taxon>
        <taxon>Bacteria division WOR-3</taxon>
    </lineage>
</organism>
<keyword evidence="6 7" id="KW-0804">Transcription</keyword>
<evidence type="ECO:0000259" key="8">
    <source>
        <dbReference type="PROSITE" id="PS51740"/>
    </source>
</evidence>
<dbReference type="GO" id="GO:0009295">
    <property type="term" value="C:nucleoid"/>
    <property type="evidence" value="ECO:0007669"/>
    <property type="project" value="UniProtKB-SubCell"/>
</dbReference>
<dbReference type="PANTHER" id="PTHR34701:SF1">
    <property type="entry name" value="TRANSCRIPTIONAL REGULATOR MRAZ"/>
    <property type="match status" value="1"/>
</dbReference>
<evidence type="ECO:0000256" key="1">
    <source>
        <dbReference type="ARBA" id="ARBA00013860"/>
    </source>
</evidence>
<dbReference type="EMBL" id="DTHG01000006">
    <property type="protein sequence ID" value="HGW91015.1"/>
    <property type="molecule type" value="Genomic_DNA"/>
</dbReference>
<dbReference type="GO" id="GO:0000976">
    <property type="term" value="F:transcription cis-regulatory region binding"/>
    <property type="evidence" value="ECO:0007669"/>
    <property type="project" value="TreeGrafter"/>
</dbReference>
<dbReference type="GO" id="GO:0005737">
    <property type="term" value="C:cytoplasm"/>
    <property type="evidence" value="ECO:0007669"/>
    <property type="project" value="UniProtKB-UniRule"/>
</dbReference>
<reference evidence="9" key="1">
    <citation type="journal article" date="2020" name="mSystems">
        <title>Genome- and Community-Level Interaction Insights into Carbon Utilization and Element Cycling Functions of Hydrothermarchaeota in Hydrothermal Sediment.</title>
        <authorList>
            <person name="Zhou Z."/>
            <person name="Liu Y."/>
            <person name="Xu W."/>
            <person name="Pan J."/>
            <person name="Luo Z.H."/>
            <person name="Li M."/>
        </authorList>
    </citation>
    <scope>NUCLEOTIDE SEQUENCE [LARGE SCALE GENOMIC DNA]</scope>
    <source>
        <strain evidence="9">SpSt-780</strain>
    </source>
</reference>
<dbReference type="InterPro" id="IPR037914">
    <property type="entry name" value="SpoVT-AbrB_sf"/>
</dbReference>
<comment type="subcellular location">
    <subcellularLocation>
        <location evidence="7">Cytoplasm</location>
        <location evidence="7">Nucleoid</location>
    </subcellularLocation>
</comment>
<dbReference type="InterPro" id="IPR020603">
    <property type="entry name" value="MraZ_dom"/>
</dbReference>
<evidence type="ECO:0000256" key="5">
    <source>
        <dbReference type="ARBA" id="ARBA00023125"/>
    </source>
</evidence>
<dbReference type="InterPro" id="IPR035644">
    <property type="entry name" value="MraZ_C"/>
</dbReference>
<name>A0A7C4U7C7_UNCW3</name>
<proteinExistence type="inferred from homology"/>
<dbReference type="CDD" id="cd16320">
    <property type="entry name" value="MraZ_N"/>
    <property type="match status" value="1"/>
</dbReference>
<evidence type="ECO:0000256" key="6">
    <source>
        <dbReference type="ARBA" id="ARBA00023163"/>
    </source>
</evidence>
<dbReference type="InterPro" id="IPR038619">
    <property type="entry name" value="MraZ_sf"/>
</dbReference>
<dbReference type="InterPro" id="IPR035642">
    <property type="entry name" value="MraZ_N"/>
</dbReference>
<evidence type="ECO:0000256" key="4">
    <source>
        <dbReference type="ARBA" id="ARBA00023015"/>
    </source>
</evidence>
<dbReference type="CDD" id="cd16321">
    <property type="entry name" value="MraZ_C"/>
    <property type="match status" value="1"/>
</dbReference>
<dbReference type="InterPro" id="IPR007159">
    <property type="entry name" value="SpoVT-AbrB_dom"/>
</dbReference>
<gene>
    <name evidence="7" type="primary">mraZ</name>
    <name evidence="9" type="ORF">ENV67_00540</name>
</gene>
<dbReference type="Gene3D" id="3.40.1550.20">
    <property type="entry name" value="Transcriptional regulator MraZ domain"/>
    <property type="match status" value="1"/>
</dbReference>
<feature type="domain" description="SpoVT-AbrB" evidence="8">
    <location>
        <begin position="86"/>
        <end position="129"/>
    </location>
</feature>
<dbReference type="GO" id="GO:2000143">
    <property type="term" value="P:negative regulation of DNA-templated transcription initiation"/>
    <property type="evidence" value="ECO:0007669"/>
    <property type="project" value="TreeGrafter"/>
</dbReference>
<keyword evidence="4 7" id="KW-0805">Transcription regulation</keyword>